<keyword evidence="2" id="KW-1185">Reference proteome</keyword>
<dbReference type="AlphaFoldDB" id="A0A9W8J703"/>
<dbReference type="EMBL" id="JANBPK010001020">
    <property type="protein sequence ID" value="KAJ2927253.1"/>
    <property type="molecule type" value="Genomic_DNA"/>
</dbReference>
<name>A0A9W8J703_9AGAR</name>
<reference evidence="1" key="1">
    <citation type="submission" date="2022-06" db="EMBL/GenBank/DDBJ databases">
        <title>Genome Sequence of Candolleomyces eurysporus.</title>
        <authorList>
            <person name="Buettner E."/>
        </authorList>
    </citation>
    <scope>NUCLEOTIDE SEQUENCE</scope>
    <source>
        <strain evidence="1">VTCC 930004</strain>
    </source>
</reference>
<evidence type="ECO:0000313" key="2">
    <source>
        <dbReference type="Proteomes" id="UP001140091"/>
    </source>
</evidence>
<sequence length="244" mass="27133">MSTSSSNVADYEGEDFQLWTCYMSSRLSTAIRSCNMNPIHPEFLSYLQHEAGLAVAVVLACTTCHGDLWVPPNLSYLFATIPDLQVLTPEIVASLADHTYDQDDVLLDYKELWWCHLCEIGPVPRHLESLVDCLNAFQEDRCQMVGDKKPIQPLPPVDLQDARKLLCHMQIAGRMAANTRVVALEMLRDDLSEAGCKVPLKAPTDIISETQQQMAGPLKKPTLWERAQKFAENFGGLAGDGTRG</sequence>
<dbReference type="Proteomes" id="UP001140091">
    <property type="component" value="Unassembled WGS sequence"/>
</dbReference>
<comment type="caution">
    <text evidence="1">The sequence shown here is derived from an EMBL/GenBank/DDBJ whole genome shotgun (WGS) entry which is preliminary data.</text>
</comment>
<protein>
    <submittedName>
        <fullName evidence="1">Uncharacterized protein</fullName>
    </submittedName>
</protein>
<gene>
    <name evidence="1" type="ORF">H1R20_g9838</name>
</gene>
<feature type="non-terminal residue" evidence="1">
    <location>
        <position position="244"/>
    </location>
</feature>
<proteinExistence type="predicted"/>
<dbReference type="OrthoDB" id="3084814at2759"/>
<organism evidence="1 2">
    <name type="scientific">Candolleomyces eurysporus</name>
    <dbReference type="NCBI Taxonomy" id="2828524"/>
    <lineage>
        <taxon>Eukaryota</taxon>
        <taxon>Fungi</taxon>
        <taxon>Dikarya</taxon>
        <taxon>Basidiomycota</taxon>
        <taxon>Agaricomycotina</taxon>
        <taxon>Agaricomycetes</taxon>
        <taxon>Agaricomycetidae</taxon>
        <taxon>Agaricales</taxon>
        <taxon>Agaricineae</taxon>
        <taxon>Psathyrellaceae</taxon>
        <taxon>Candolleomyces</taxon>
    </lineage>
</organism>
<accession>A0A9W8J703</accession>
<evidence type="ECO:0000313" key="1">
    <source>
        <dbReference type="EMBL" id="KAJ2927253.1"/>
    </source>
</evidence>